<gene>
    <name evidence="1" type="primary">hpxZ</name>
    <name evidence="1" type="ORF">EF096_19320</name>
</gene>
<dbReference type="InterPro" id="IPR032710">
    <property type="entry name" value="NTF2-like_dom_sf"/>
</dbReference>
<sequence>MTEINLPQVVQEVTDAFVDYERALLVNEMETLDDYFWDSEHTVRYGVAENLYGAQTIAAYRRTCVPVGPGRELYNTVVTTFGTDYATVSTQFRDGETTLGGRQMQTWAKLEGRWQVVAAHVSIDLSTVQR</sequence>
<name>A0ABX9XCR7_9PSED</name>
<dbReference type="Gene3D" id="3.10.450.50">
    <property type="match status" value="1"/>
</dbReference>
<evidence type="ECO:0000313" key="2">
    <source>
        <dbReference type="Proteomes" id="UP000275199"/>
    </source>
</evidence>
<proteinExistence type="predicted"/>
<accession>A0ABX9XCR7</accession>
<organism evidence="1 2">
    <name type="scientific">Pseudomonas neustonica</name>
    <dbReference type="NCBI Taxonomy" id="2487346"/>
    <lineage>
        <taxon>Bacteria</taxon>
        <taxon>Pseudomonadati</taxon>
        <taxon>Pseudomonadota</taxon>
        <taxon>Gammaproteobacteria</taxon>
        <taxon>Pseudomonadales</taxon>
        <taxon>Pseudomonadaceae</taxon>
        <taxon>Pseudomonas</taxon>
    </lineage>
</organism>
<dbReference type="NCBIfam" id="NF033625">
    <property type="entry name" value="HpxZ"/>
    <property type="match status" value="1"/>
</dbReference>
<dbReference type="RefSeq" id="WP_123891370.1">
    <property type="nucleotide sequence ID" value="NZ_RKKU01000041.1"/>
</dbReference>
<keyword evidence="2" id="KW-1185">Reference proteome</keyword>
<dbReference type="Pfam" id="PF11533">
    <property type="entry name" value="AtzH-like"/>
    <property type="match status" value="1"/>
</dbReference>
<evidence type="ECO:0000313" key="1">
    <source>
        <dbReference type="EMBL" id="ROZ80614.1"/>
    </source>
</evidence>
<dbReference type="Proteomes" id="UP000275199">
    <property type="component" value="Unassembled WGS sequence"/>
</dbReference>
<protein>
    <submittedName>
        <fullName evidence="1">Oxalurate catabolism protein HpxZ</fullName>
    </submittedName>
</protein>
<reference evidence="1 2" key="1">
    <citation type="submission" date="2018-11" db="EMBL/GenBank/DDBJ databases">
        <authorList>
            <person name="Jang G.I."/>
            <person name="Hwang C.Y."/>
        </authorList>
    </citation>
    <scope>NUCLEOTIDE SEQUENCE [LARGE SCALE GENOMIC DNA]</scope>
    <source>
        <strain evidence="1 2">SSM26</strain>
    </source>
</reference>
<dbReference type="EMBL" id="RKKU01000041">
    <property type="protein sequence ID" value="ROZ80614.1"/>
    <property type="molecule type" value="Genomic_DNA"/>
</dbReference>
<comment type="caution">
    <text evidence="1">The sequence shown here is derived from an EMBL/GenBank/DDBJ whole genome shotgun (WGS) entry which is preliminary data.</text>
</comment>
<dbReference type="InterPro" id="IPR024507">
    <property type="entry name" value="AtzH-like"/>
</dbReference>
<dbReference type="SUPFAM" id="SSF54427">
    <property type="entry name" value="NTF2-like"/>
    <property type="match status" value="1"/>
</dbReference>